<evidence type="ECO:0000256" key="2">
    <source>
        <dbReference type="ARBA" id="ARBA00023043"/>
    </source>
</evidence>
<dbReference type="EMBL" id="CABFNS010000743">
    <property type="protein sequence ID" value="VUC26146.1"/>
    <property type="molecule type" value="Genomic_DNA"/>
</dbReference>
<evidence type="ECO:0000313" key="4">
    <source>
        <dbReference type="EMBL" id="VUC26146.1"/>
    </source>
</evidence>
<comment type="caution">
    <text evidence="4">The sequence shown here is derived from an EMBL/GenBank/DDBJ whole genome shotgun (WGS) entry which is preliminary data.</text>
</comment>
<feature type="repeat" description="ANK" evidence="3">
    <location>
        <begin position="481"/>
        <end position="515"/>
    </location>
</feature>
<dbReference type="Pfam" id="PF12796">
    <property type="entry name" value="Ank_2"/>
    <property type="match status" value="1"/>
</dbReference>
<reference evidence="4 5" key="1">
    <citation type="submission" date="2019-06" db="EMBL/GenBank/DDBJ databases">
        <authorList>
            <person name="Broberg M."/>
        </authorList>
    </citation>
    <scope>NUCLEOTIDE SEQUENCE [LARGE SCALE GENOMIC DNA]</scope>
</reference>
<accession>A0ABY6U5A0</accession>
<dbReference type="InterPro" id="IPR002110">
    <property type="entry name" value="Ankyrin_rpt"/>
</dbReference>
<dbReference type="Proteomes" id="UP000766486">
    <property type="component" value="Unassembled WGS sequence"/>
</dbReference>
<dbReference type="PROSITE" id="PS50297">
    <property type="entry name" value="ANK_REP_REGION"/>
    <property type="match status" value="1"/>
</dbReference>
<dbReference type="SUPFAM" id="SSF48403">
    <property type="entry name" value="Ankyrin repeat"/>
    <property type="match status" value="1"/>
</dbReference>
<protein>
    <recommendedName>
        <fullName evidence="6">Fungal N-terminal domain-containing protein</fullName>
    </recommendedName>
</protein>
<proteinExistence type="predicted"/>
<feature type="repeat" description="ANK" evidence="3">
    <location>
        <begin position="609"/>
        <end position="638"/>
    </location>
</feature>
<name>A0ABY6U5A0_BIOOC</name>
<keyword evidence="2 3" id="KW-0040">ANK repeat</keyword>
<dbReference type="Gene3D" id="1.25.40.20">
    <property type="entry name" value="Ankyrin repeat-containing domain"/>
    <property type="match status" value="2"/>
</dbReference>
<dbReference type="Pfam" id="PF00023">
    <property type="entry name" value="Ank"/>
    <property type="match status" value="1"/>
</dbReference>
<evidence type="ECO:0000256" key="3">
    <source>
        <dbReference type="PROSITE-ProRule" id="PRU00023"/>
    </source>
</evidence>
<dbReference type="SMART" id="SM00248">
    <property type="entry name" value="ANK"/>
    <property type="match status" value="3"/>
</dbReference>
<evidence type="ECO:0000313" key="5">
    <source>
        <dbReference type="Proteomes" id="UP000766486"/>
    </source>
</evidence>
<sequence length="696" mass="78868">MSGFGELANAIQIITGAVNTIRLVYQAYEAIRDVDQQIDHLISVCSLVEGNLSETLTLLCQQQASPNRDERRLKYYKCIAQVVKTVEKDLDEVKSRIPSPDRVPRPRILARVFRSRAYKATDLALNMNEKPLQRIQTAAIHLQGATAILWRYDRECPATVDQAYFNGLRDLSQKFSSHASTFSSDFDVTTPSLYGSDPESKERADEYLRDIQLFNESAFEMFNGVVIRDLHSGSQTPVDHRNRPSISLPLTLLEPSIPQSNVTTRELEFRFSEAIEMAKLASEQEFPDAAANYHAEALRVYKELSKGGKPNISEKTKLKSDHIGILIKCLQDGRRTEGLERLNKLAKKAEALAAASERELDDSDLHRLLRDIGELYFKLEMWEPAGEFLRLAIFEPSFLKDYPNNKAEMKSIALNIIQTYQYSGFLVNLRAFRKFLADQLREDPILEPQEYRATIDWCRKRNFKVDVMSALPCFTSEKDKDGDFPLHKAVCDPDVSVEVLKQLASDGNAINARGKREWTPILMAVEHGRLAAVRVLLDEGANLDLRTPERDMSETVLHVCKDPQIMRLLLQRIQLRRPSVAPSTIPPEDESIEDLQRIDIDSQDPYIGTALHHSCKEDDWPIVEVLLDCGADPNAENHLHESPLIMACYNTSKGASTKQIRQLESPEGGRDGFTGICEALFQGLPRVNFRSFSWCK</sequence>
<dbReference type="InterPro" id="IPR036770">
    <property type="entry name" value="Ankyrin_rpt-contain_sf"/>
</dbReference>
<evidence type="ECO:0008006" key="6">
    <source>
        <dbReference type="Google" id="ProtNLM"/>
    </source>
</evidence>
<dbReference type="PANTHER" id="PTHR24171">
    <property type="entry name" value="ANKYRIN REPEAT DOMAIN-CONTAINING PROTEIN 39-RELATED"/>
    <property type="match status" value="1"/>
</dbReference>
<feature type="repeat" description="ANK" evidence="3">
    <location>
        <begin position="516"/>
        <end position="548"/>
    </location>
</feature>
<dbReference type="PROSITE" id="PS50088">
    <property type="entry name" value="ANK_REPEAT"/>
    <property type="match status" value="3"/>
</dbReference>
<organism evidence="4 5">
    <name type="scientific">Bionectria ochroleuca</name>
    <name type="common">Gliocladium roseum</name>
    <dbReference type="NCBI Taxonomy" id="29856"/>
    <lineage>
        <taxon>Eukaryota</taxon>
        <taxon>Fungi</taxon>
        <taxon>Dikarya</taxon>
        <taxon>Ascomycota</taxon>
        <taxon>Pezizomycotina</taxon>
        <taxon>Sordariomycetes</taxon>
        <taxon>Hypocreomycetidae</taxon>
        <taxon>Hypocreales</taxon>
        <taxon>Bionectriaceae</taxon>
        <taxon>Clonostachys</taxon>
    </lineage>
</organism>
<keyword evidence="5" id="KW-1185">Reference proteome</keyword>
<keyword evidence="1" id="KW-0677">Repeat</keyword>
<gene>
    <name evidence="4" type="ORF">CLO192961_LOCUS183043</name>
</gene>
<evidence type="ECO:0000256" key="1">
    <source>
        <dbReference type="ARBA" id="ARBA00022737"/>
    </source>
</evidence>